<gene>
    <name evidence="2" type="ORF">HO173_004735</name>
</gene>
<evidence type="ECO:0000313" key="3">
    <source>
        <dbReference type="Proteomes" id="UP000578531"/>
    </source>
</evidence>
<evidence type="ECO:0000256" key="1">
    <source>
        <dbReference type="SAM" id="MobiDB-lite"/>
    </source>
</evidence>
<dbReference type="GeneID" id="59286399"/>
<protein>
    <submittedName>
        <fullName evidence="2">Uncharacterized protein</fullName>
    </submittedName>
</protein>
<dbReference type="Proteomes" id="UP000578531">
    <property type="component" value="Unassembled WGS sequence"/>
</dbReference>
<evidence type="ECO:0000313" key="2">
    <source>
        <dbReference type="EMBL" id="KAF6237266.1"/>
    </source>
</evidence>
<dbReference type="AlphaFoldDB" id="A0A8H6FYX7"/>
<sequence length="289" mass="32115">MVGEDTWRIETEPRDGFEANIENSTSGFDPIFGTVFHQADTRAIRELSLHVQMRWPILPRGAKSTSRAVRDPAVPCELDFLGMELPETRSVATSKNADTRLAPSPANQGVAFHIIKRDDKVTRRENAPLPLSSRDFRTISTIPSSMLRVFLLGIPPSKLEPFDGIHHHAGGTWFAPFRCGSFTHVEAPILLRSSPNGTSVITLDGDVRSALSHDPNNIVMATDRCSHHRRPARIAKGSRTGSFRVSAAVQQHLHRTQICVRACVCERRPTMVMPVSHTLRCEIDSTLPF</sequence>
<feature type="region of interest" description="Disordered" evidence="1">
    <location>
        <begin position="1"/>
        <end position="23"/>
    </location>
</feature>
<accession>A0A8H6FYX7</accession>
<dbReference type="EMBL" id="JACCJC010000015">
    <property type="protein sequence ID" value="KAF6237266.1"/>
    <property type="molecule type" value="Genomic_DNA"/>
</dbReference>
<feature type="compositionally biased region" description="Basic and acidic residues" evidence="1">
    <location>
        <begin position="1"/>
        <end position="17"/>
    </location>
</feature>
<keyword evidence="3" id="KW-1185">Reference proteome</keyword>
<name>A0A8H6FYX7_9LECA</name>
<proteinExistence type="predicted"/>
<organism evidence="2 3">
    <name type="scientific">Letharia columbiana</name>
    <dbReference type="NCBI Taxonomy" id="112416"/>
    <lineage>
        <taxon>Eukaryota</taxon>
        <taxon>Fungi</taxon>
        <taxon>Dikarya</taxon>
        <taxon>Ascomycota</taxon>
        <taxon>Pezizomycotina</taxon>
        <taxon>Lecanoromycetes</taxon>
        <taxon>OSLEUM clade</taxon>
        <taxon>Lecanoromycetidae</taxon>
        <taxon>Lecanorales</taxon>
        <taxon>Lecanorineae</taxon>
        <taxon>Parmeliaceae</taxon>
        <taxon>Letharia</taxon>
    </lineage>
</organism>
<dbReference type="RefSeq" id="XP_037166594.1">
    <property type="nucleotide sequence ID" value="XM_037306656.1"/>
</dbReference>
<comment type="caution">
    <text evidence="2">The sequence shown here is derived from an EMBL/GenBank/DDBJ whole genome shotgun (WGS) entry which is preliminary data.</text>
</comment>
<reference evidence="2 3" key="1">
    <citation type="journal article" date="2020" name="Genomics">
        <title>Complete, high-quality genomes from long-read metagenomic sequencing of two wolf lichen thalli reveals enigmatic genome architecture.</title>
        <authorList>
            <person name="McKenzie S.K."/>
            <person name="Walston R.F."/>
            <person name="Allen J.L."/>
        </authorList>
    </citation>
    <scope>NUCLEOTIDE SEQUENCE [LARGE SCALE GENOMIC DNA]</scope>
    <source>
        <strain evidence="2">WasteWater2</strain>
    </source>
</reference>